<dbReference type="InterPro" id="IPR039430">
    <property type="entry name" value="Thymidylate_kin-like_dom"/>
</dbReference>
<proteinExistence type="predicted"/>
<dbReference type="InterPro" id="IPR027417">
    <property type="entry name" value="P-loop_NTPase"/>
</dbReference>
<dbReference type="SUPFAM" id="SSF52540">
    <property type="entry name" value="P-loop containing nucleoside triphosphate hydrolases"/>
    <property type="match status" value="1"/>
</dbReference>
<evidence type="ECO:0000259" key="1">
    <source>
        <dbReference type="Pfam" id="PF02223"/>
    </source>
</evidence>
<dbReference type="Gene3D" id="3.40.50.300">
    <property type="entry name" value="P-loop containing nucleotide triphosphate hydrolases"/>
    <property type="match status" value="1"/>
</dbReference>
<protein>
    <recommendedName>
        <fullName evidence="1">Thymidylate kinase-like domain-containing protein</fullName>
    </recommendedName>
</protein>
<feature type="domain" description="Thymidylate kinase-like" evidence="1">
    <location>
        <begin position="26"/>
        <end position="161"/>
    </location>
</feature>
<dbReference type="Pfam" id="PF02223">
    <property type="entry name" value="Thymidylate_kin"/>
    <property type="match status" value="1"/>
</dbReference>
<dbReference type="Proteomes" id="UP001500124">
    <property type="component" value="Unassembled WGS sequence"/>
</dbReference>
<name>A0ABP9L894_9ACTN</name>
<accession>A0ABP9L894</accession>
<organism evidence="2 3">
    <name type="scientific">Streptomyces similanensis</name>
    <dbReference type="NCBI Taxonomy" id="1274988"/>
    <lineage>
        <taxon>Bacteria</taxon>
        <taxon>Bacillati</taxon>
        <taxon>Actinomycetota</taxon>
        <taxon>Actinomycetes</taxon>
        <taxon>Kitasatosporales</taxon>
        <taxon>Streptomycetaceae</taxon>
        <taxon>Streptomyces</taxon>
    </lineage>
</organism>
<sequence length="220" mass="24104">MTDAFRLPSPYQPIYCEGGQGPLVVLEGVSGVGKSTLRDLLVKRMEAAGIHTLHTPHSSWSSAANDRLRPLPQFAFYLSGLLHASDAMRQARAIGTVVADRYISSVIACHAAVHRVPVTAVSTLMAPYWSYLTKPTWTFYLACSEETLRGRLASKTDLTRDDADLLAVEGRLPRLLENFSAVAEEDPTAVWLETDGTTAESLAARIVAHLESNRAEPDRR</sequence>
<comment type="caution">
    <text evidence="2">The sequence shown here is derived from an EMBL/GenBank/DDBJ whole genome shotgun (WGS) entry which is preliminary data.</text>
</comment>
<gene>
    <name evidence="2" type="ORF">GCM10023336_56470</name>
</gene>
<dbReference type="RefSeq" id="WP_345670893.1">
    <property type="nucleotide sequence ID" value="NZ_BAABKC010000087.1"/>
</dbReference>
<reference evidence="3" key="1">
    <citation type="journal article" date="2019" name="Int. J. Syst. Evol. Microbiol.">
        <title>The Global Catalogue of Microorganisms (GCM) 10K type strain sequencing project: providing services to taxonomists for standard genome sequencing and annotation.</title>
        <authorList>
            <consortium name="The Broad Institute Genomics Platform"/>
            <consortium name="The Broad Institute Genome Sequencing Center for Infectious Disease"/>
            <person name="Wu L."/>
            <person name="Ma J."/>
        </authorList>
    </citation>
    <scope>NUCLEOTIDE SEQUENCE [LARGE SCALE GENOMIC DNA]</scope>
    <source>
        <strain evidence="3">JCM 18410</strain>
    </source>
</reference>
<evidence type="ECO:0000313" key="3">
    <source>
        <dbReference type="Proteomes" id="UP001500124"/>
    </source>
</evidence>
<keyword evidence="3" id="KW-1185">Reference proteome</keyword>
<evidence type="ECO:0000313" key="2">
    <source>
        <dbReference type="EMBL" id="GAA5070907.1"/>
    </source>
</evidence>
<dbReference type="EMBL" id="BAABKC010000087">
    <property type="protein sequence ID" value="GAA5070907.1"/>
    <property type="molecule type" value="Genomic_DNA"/>
</dbReference>